<organism evidence="1 2">
    <name type="scientific">Persea americana</name>
    <name type="common">Avocado</name>
    <dbReference type="NCBI Taxonomy" id="3435"/>
    <lineage>
        <taxon>Eukaryota</taxon>
        <taxon>Viridiplantae</taxon>
        <taxon>Streptophyta</taxon>
        <taxon>Embryophyta</taxon>
        <taxon>Tracheophyta</taxon>
        <taxon>Spermatophyta</taxon>
        <taxon>Magnoliopsida</taxon>
        <taxon>Magnoliidae</taxon>
        <taxon>Laurales</taxon>
        <taxon>Lauraceae</taxon>
        <taxon>Persea</taxon>
    </lineage>
</organism>
<gene>
    <name evidence="1" type="ORF">MRB53_001750</name>
</gene>
<protein>
    <submittedName>
        <fullName evidence="1">Uncharacterized protein</fullName>
    </submittedName>
</protein>
<evidence type="ECO:0000313" key="1">
    <source>
        <dbReference type="EMBL" id="KAJ8648727.1"/>
    </source>
</evidence>
<dbReference type="EMBL" id="CM056809">
    <property type="protein sequence ID" value="KAJ8648727.1"/>
    <property type="molecule type" value="Genomic_DNA"/>
</dbReference>
<reference evidence="1 2" key="1">
    <citation type="journal article" date="2022" name="Hortic Res">
        <title>A haplotype resolved chromosomal level avocado genome allows analysis of novel avocado genes.</title>
        <authorList>
            <person name="Nath O."/>
            <person name="Fletcher S.J."/>
            <person name="Hayward A."/>
            <person name="Shaw L.M."/>
            <person name="Masouleh A.K."/>
            <person name="Furtado A."/>
            <person name="Henry R.J."/>
            <person name="Mitter N."/>
        </authorList>
    </citation>
    <scope>NUCLEOTIDE SEQUENCE [LARGE SCALE GENOMIC DNA]</scope>
    <source>
        <strain evidence="2">cv. Hass</strain>
    </source>
</reference>
<evidence type="ECO:0000313" key="2">
    <source>
        <dbReference type="Proteomes" id="UP001234297"/>
    </source>
</evidence>
<sequence>MSPFAFLCNNKKKSIGHALLGRRQGERGVLEDGARLLKEVISSCDGRGCYPVRMFSAKEIEEAIGQPYQTQGFYNDYEGTHEDRQIIIKVAVGCTSRNPDERPEMKEVAQQLEQIERGELPLSSSLLRVQATGSSYSEGFSHGDVSQPRSITLPFDKISSDMDSESIIG</sequence>
<name>A0ACC2MSJ6_PERAE</name>
<keyword evidence="2" id="KW-1185">Reference proteome</keyword>
<accession>A0ACC2MSJ6</accession>
<proteinExistence type="predicted"/>
<comment type="caution">
    <text evidence="1">The sequence shown here is derived from an EMBL/GenBank/DDBJ whole genome shotgun (WGS) entry which is preliminary data.</text>
</comment>
<dbReference type="Proteomes" id="UP001234297">
    <property type="component" value="Chromosome 1"/>
</dbReference>